<dbReference type="AlphaFoldDB" id="A0A6J4K6Y1"/>
<dbReference type="Gene3D" id="3.30.420.10">
    <property type="entry name" value="Ribonuclease H-like superfamily/Ribonuclease H"/>
    <property type="match status" value="1"/>
</dbReference>
<reference evidence="2" key="1">
    <citation type="submission" date="2020-02" db="EMBL/GenBank/DDBJ databases">
        <authorList>
            <person name="Meier V. D."/>
        </authorList>
    </citation>
    <scope>NUCLEOTIDE SEQUENCE</scope>
    <source>
        <strain evidence="2">AVDCRST_MAG56</strain>
    </source>
</reference>
<evidence type="ECO:0000259" key="1">
    <source>
        <dbReference type="Pfam" id="PF13358"/>
    </source>
</evidence>
<dbReference type="InterPro" id="IPR038717">
    <property type="entry name" value="Tc1-like_DDE_dom"/>
</dbReference>
<accession>A0A6J4K6Y1</accession>
<feature type="domain" description="Tc1-like transposase DDE" evidence="1">
    <location>
        <begin position="2"/>
        <end position="77"/>
    </location>
</feature>
<sequence length="119" mass="13538">MLTQIRQANPQAQTIILIWDNHSAHLTSFVEQTAKDLQVVLVNLPPHSPNLNPIERIRKQIKKTISQAGLIEHVKHLEALIQSAFKECAKKLSSAKSWIDNIWNHVFVNNPISFSDNNL</sequence>
<gene>
    <name evidence="2" type="ORF">AVDCRST_MAG56-5267</name>
</gene>
<protein>
    <recommendedName>
        <fullName evidence="1">Tc1-like transposase DDE domain-containing protein</fullName>
    </recommendedName>
</protein>
<dbReference type="Pfam" id="PF13358">
    <property type="entry name" value="DDE_3"/>
    <property type="match status" value="1"/>
</dbReference>
<name>A0A6J4K6Y1_9SPHI</name>
<dbReference type="GO" id="GO:0003676">
    <property type="term" value="F:nucleic acid binding"/>
    <property type="evidence" value="ECO:0007669"/>
    <property type="project" value="InterPro"/>
</dbReference>
<dbReference type="EMBL" id="CADCTQ010000429">
    <property type="protein sequence ID" value="CAA9297793.1"/>
    <property type="molecule type" value="Genomic_DNA"/>
</dbReference>
<dbReference type="InterPro" id="IPR036397">
    <property type="entry name" value="RNaseH_sf"/>
</dbReference>
<evidence type="ECO:0000313" key="2">
    <source>
        <dbReference type="EMBL" id="CAA9297793.1"/>
    </source>
</evidence>
<proteinExistence type="predicted"/>
<organism evidence="2">
    <name type="scientific">uncultured Cytophagales bacterium</name>
    <dbReference type="NCBI Taxonomy" id="158755"/>
    <lineage>
        <taxon>Bacteria</taxon>
        <taxon>Pseudomonadati</taxon>
        <taxon>Bacteroidota</taxon>
        <taxon>Sphingobacteriia</taxon>
        <taxon>Sphingobacteriales</taxon>
        <taxon>environmental samples</taxon>
    </lineage>
</organism>